<dbReference type="EMBL" id="OZ075127">
    <property type="protein sequence ID" value="CAL4949180.1"/>
    <property type="molecule type" value="Genomic_DNA"/>
</dbReference>
<feature type="coiled-coil region" evidence="1">
    <location>
        <begin position="142"/>
        <end position="176"/>
    </location>
</feature>
<dbReference type="Proteomes" id="UP001497457">
    <property type="component" value="Chromosome 17b"/>
</dbReference>
<reference evidence="2 3" key="2">
    <citation type="submission" date="2024-10" db="EMBL/GenBank/DDBJ databases">
        <authorList>
            <person name="Ryan C."/>
        </authorList>
    </citation>
    <scope>NUCLEOTIDE SEQUENCE [LARGE SCALE GENOMIC DNA]</scope>
</reference>
<evidence type="ECO:0000256" key="1">
    <source>
        <dbReference type="SAM" id="Coils"/>
    </source>
</evidence>
<accession>A0ABC8YW67</accession>
<keyword evidence="1" id="KW-0175">Coiled coil</keyword>
<proteinExistence type="predicted"/>
<name>A0ABC8YW67_9POAL</name>
<evidence type="ECO:0000313" key="3">
    <source>
        <dbReference type="Proteomes" id="UP001497457"/>
    </source>
</evidence>
<organism evidence="2 3">
    <name type="scientific">Urochloa decumbens</name>
    <dbReference type="NCBI Taxonomy" id="240449"/>
    <lineage>
        <taxon>Eukaryota</taxon>
        <taxon>Viridiplantae</taxon>
        <taxon>Streptophyta</taxon>
        <taxon>Embryophyta</taxon>
        <taxon>Tracheophyta</taxon>
        <taxon>Spermatophyta</taxon>
        <taxon>Magnoliopsida</taxon>
        <taxon>Liliopsida</taxon>
        <taxon>Poales</taxon>
        <taxon>Poaceae</taxon>
        <taxon>PACMAD clade</taxon>
        <taxon>Panicoideae</taxon>
        <taxon>Panicodae</taxon>
        <taxon>Paniceae</taxon>
        <taxon>Melinidinae</taxon>
        <taxon>Urochloa</taxon>
    </lineage>
</organism>
<protein>
    <submittedName>
        <fullName evidence="2">Uncharacterized protein</fullName>
    </submittedName>
</protein>
<gene>
    <name evidence="2" type="ORF">URODEC1_LOCUS37820</name>
</gene>
<evidence type="ECO:0000313" key="2">
    <source>
        <dbReference type="EMBL" id="CAL4949180.1"/>
    </source>
</evidence>
<reference evidence="3" key="1">
    <citation type="submission" date="2024-06" db="EMBL/GenBank/DDBJ databases">
        <authorList>
            <person name="Ryan C."/>
        </authorList>
    </citation>
    <scope>NUCLEOTIDE SEQUENCE [LARGE SCALE GENOMIC DNA]</scope>
</reference>
<dbReference type="AlphaFoldDB" id="A0ABC8YW67"/>
<keyword evidence="3" id="KW-1185">Reference proteome</keyword>
<sequence length="198" mass="22389">MAEPQRVVTISSVAEAKQVTKNRAIDEVALLVDAKTPLSSADGIKVPARLHEAFEAMLRAWMKECEQEISRVDLLISTVKEKLAIPDASLPHLGPPANQRNPRNLPLGEYPIFDESAVRFQAPYDSADERTRAIQRDRDSQKALWKLNLQFLEAKKKVLEEKARDLERRVRIVMDKSLESRSLLGAGYADYRLEHTTA</sequence>